<accession>A0A0F2LVH6</accession>
<dbReference type="Proteomes" id="UP000033710">
    <property type="component" value="Unassembled WGS sequence"/>
</dbReference>
<dbReference type="EMBL" id="AXCR01000011">
    <property type="protein sequence ID" value="KJR81448.1"/>
    <property type="molecule type" value="Genomic_DNA"/>
</dbReference>
<reference evidence="2 3" key="1">
    <citation type="journal article" date="2014" name="BMC Genomics">
        <title>Comparative genomics of the major fungal agents of human and animal Sporotrichosis: Sporothrix schenckii and Sporothrix brasiliensis.</title>
        <authorList>
            <person name="Teixeira M.M."/>
            <person name="de Almeida L.G."/>
            <person name="Kubitschek-Barreira P."/>
            <person name="Alves F.L."/>
            <person name="Kioshima E.S."/>
            <person name="Abadio A.K."/>
            <person name="Fernandes L."/>
            <person name="Derengowski L.S."/>
            <person name="Ferreira K.S."/>
            <person name="Souza R.C."/>
            <person name="Ruiz J.C."/>
            <person name="de Andrade N.C."/>
            <person name="Paes H.C."/>
            <person name="Nicola A.M."/>
            <person name="Albuquerque P."/>
            <person name="Gerber A.L."/>
            <person name="Martins V.P."/>
            <person name="Peconick L.D."/>
            <person name="Neto A.V."/>
            <person name="Chaucanez C.B."/>
            <person name="Silva P.A."/>
            <person name="Cunha O.L."/>
            <person name="de Oliveira F.F."/>
            <person name="dos Santos T.C."/>
            <person name="Barros A.L."/>
            <person name="Soares M.A."/>
            <person name="de Oliveira L.M."/>
            <person name="Marini M.M."/>
            <person name="Villalobos-Duno H."/>
            <person name="Cunha M.M."/>
            <person name="de Hoog S."/>
            <person name="da Silveira J.F."/>
            <person name="Henrissat B."/>
            <person name="Nino-Vega G.A."/>
            <person name="Cisalpino P.S."/>
            <person name="Mora-Montes H.M."/>
            <person name="Almeida S.R."/>
            <person name="Stajich J.E."/>
            <person name="Lopes-Bezerra L.M."/>
            <person name="Vasconcelos A.T."/>
            <person name="Felipe M.S."/>
        </authorList>
    </citation>
    <scope>NUCLEOTIDE SEQUENCE [LARGE SCALE GENOMIC DNA]</scope>
    <source>
        <strain evidence="2 3">1099-18</strain>
    </source>
</reference>
<organism evidence="2 3">
    <name type="scientific">Sporothrix schenckii 1099-18</name>
    <dbReference type="NCBI Taxonomy" id="1397361"/>
    <lineage>
        <taxon>Eukaryota</taxon>
        <taxon>Fungi</taxon>
        <taxon>Dikarya</taxon>
        <taxon>Ascomycota</taxon>
        <taxon>Pezizomycotina</taxon>
        <taxon>Sordariomycetes</taxon>
        <taxon>Sordariomycetidae</taxon>
        <taxon>Ophiostomatales</taxon>
        <taxon>Ophiostomataceae</taxon>
        <taxon>Sporothrix</taxon>
    </lineage>
</organism>
<dbReference type="GeneID" id="27663509"/>
<feature type="compositionally biased region" description="Polar residues" evidence="1">
    <location>
        <begin position="117"/>
        <end position="127"/>
    </location>
</feature>
<feature type="region of interest" description="Disordered" evidence="1">
    <location>
        <begin position="94"/>
        <end position="127"/>
    </location>
</feature>
<gene>
    <name evidence="2" type="ORF">SPSK_01302</name>
</gene>
<evidence type="ECO:0000313" key="3">
    <source>
        <dbReference type="Proteomes" id="UP000033710"/>
    </source>
</evidence>
<dbReference type="VEuPathDB" id="FungiDB:SPSK_01302"/>
<evidence type="ECO:0000313" key="2">
    <source>
        <dbReference type="EMBL" id="KJR81448.1"/>
    </source>
</evidence>
<dbReference type="RefSeq" id="XP_016584124.1">
    <property type="nucleotide sequence ID" value="XM_016728232.1"/>
</dbReference>
<comment type="caution">
    <text evidence="2">The sequence shown here is derived from an EMBL/GenBank/DDBJ whole genome shotgun (WGS) entry which is preliminary data.</text>
</comment>
<evidence type="ECO:0000256" key="1">
    <source>
        <dbReference type="SAM" id="MobiDB-lite"/>
    </source>
</evidence>
<dbReference type="AlphaFoldDB" id="A0A0F2LVH6"/>
<proteinExistence type="predicted"/>
<name>A0A0F2LVH6_SPOSC</name>
<reference evidence="2 3" key="2">
    <citation type="journal article" date="2015" name="Eukaryot. Cell">
        <title>Asexual propagation of a virulent clone complex in a human and feline outbreak of sporotrichosis.</title>
        <authorList>
            <person name="Teixeira Mde M."/>
            <person name="Rodrigues A.M."/>
            <person name="Tsui C.K."/>
            <person name="de Almeida L.G."/>
            <person name="Van Diepeningen A.D."/>
            <person name="van den Ende B.G."/>
            <person name="Fernandes G.F."/>
            <person name="Kano R."/>
            <person name="Hamelin R.C."/>
            <person name="Lopes-Bezerra L.M."/>
            <person name="Vasconcelos A.T."/>
            <person name="de Hoog S."/>
            <person name="de Camargo Z.P."/>
            <person name="Felipe M.S."/>
        </authorList>
    </citation>
    <scope>NUCLEOTIDE SEQUENCE [LARGE SCALE GENOMIC DNA]</scope>
    <source>
        <strain evidence="2 3">1099-18</strain>
    </source>
</reference>
<protein>
    <submittedName>
        <fullName evidence="2">Uncharacterized protein</fullName>
    </submittedName>
</protein>
<dbReference type="KEGG" id="ssck:SPSK_01302"/>
<sequence>MVCPFVPRRGSGCDSSSLLTLYAEPAARTCDGRGIGRRALPPALPLAHARLARHVGSAAPLIAVPNETGHRCRRGQNWQQHCIAPWDGPGCSCDDKNGSGSAPSARPKESARYWTRTPWTSRTDGFE</sequence>